<dbReference type="PATRIC" id="fig|701521.8.peg.1513"/>
<dbReference type="GO" id="GO:0005829">
    <property type="term" value="C:cytosol"/>
    <property type="evidence" value="ECO:0007669"/>
    <property type="project" value="TreeGrafter"/>
</dbReference>
<dbReference type="InterPro" id="IPR036388">
    <property type="entry name" value="WH-like_DNA-bd_sf"/>
</dbReference>
<dbReference type="Gene3D" id="1.10.10.10">
    <property type="entry name" value="Winged helix-like DNA-binding domain superfamily/Winged helix DNA-binding domain"/>
    <property type="match status" value="1"/>
</dbReference>
<evidence type="ECO:0000259" key="5">
    <source>
        <dbReference type="PROSITE" id="PS50931"/>
    </source>
</evidence>
<reference evidence="6 7" key="1">
    <citation type="journal article" date="2012" name="J. Bacteriol.">
        <title>Complete Genome Sequence of the Beer Spoilage Organism Pediococcus claussenii ATCC BAA-344T.</title>
        <authorList>
            <person name="Pittet V."/>
            <person name="Abegunde T."/>
            <person name="Marfleet T."/>
            <person name="Haakensen M."/>
            <person name="Morrow K."/>
            <person name="Jayaprakash T."/>
            <person name="Schroeder K."/>
            <person name="Trost B."/>
            <person name="Byrns S."/>
            <person name="Bergsveinson J."/>
            <person name="Kusalik A."/>
            <person name="Ziola B."/>
        </authorList>
    </citation>
    <scope>NUCLEOTIDE SEQUENCE [LARGE SCALE GENOMIC DNA]</scope>
    <source>
        <strain evidence="6 7">ATCC BAA-344</strain>
    </source>
</reference>
<dbReference type="GO" id="GO:0003677">
    <property type="term" value="F:DNA binding"/>
    <property type="evidence" value="ECO:0007669"/>
    <property type="project" value="UniProtKB-KW"/>
</dbReference>
<dbReference type="EMBL" id="CP003137">
    <property type="protein sequence ID" value="AEV95831.1"/>
    <property type="molecule type" value="Genomic_DNA"/>
</dbReference>
<evidence type="ECO:0000313" key="7">
    <source>
        <dbReference type="Proteomes" id="UP000005444"/>
    </source>
</evidence>
<proteinExistence type="inferred from homology"/>
<dbReference type="Gene3D" id="3.40.190.290">
    <property type="match status" value="1"/>
</dbReference>
<keyword evidence="2" id="KW-0805">Transcription regulation</keyword>
<evidence type="ECO:0000256" key="2">
    <source>
        <dbReference type="ARBA" id="ARBA00023015"/>
    </source>
</evidence>
<dbReference type="InterPro" id="IPR000847">
    <property type="entry name" value="LysR_HTH_N"/>
</dbReference>
<keyword evidence="4" id="KW-0804">Transcription</keyword>
<feature type="domain" description="HTH lysR-type" evidence="5">
    <location>
        <begin position="1"/>
        <end position="58"/>
    </location>
</feature>
<dbReference type="HOGENOM" id="CLU_039613_6_2_9"/>
<sequence>MELRVLKYFQTVVVEKNITRAALQLHVSQPTISRQLQSLESELETSLFERGHKNIQLTSAGEYFYNQVNQILSLADKTIENLQQDTVISGIINIGSAEARSFLLVAQTIRNVQRKYPNINFEITSTNADVAHHNLTSGIFDFGIVLDINIGDDFDFISLPGASRWGILAPINSKIAQQDTVSLQDLLSLKLIISSQTKIKVAINEWFETNIADDLNIVATYNLLYNASLLVAAGVGYALCIDGIVNTNQSQLRFIPLSPNITSTSSLIWVKNRDLSPTAKVFLDQLTHDLSMNNS</sequence>
<dbReference type="SUPFAM" id="SSF53850">
    <property type="entry name" value="Periplasmic binding protein-like II"/>
    <property type="match status" value="1"/>
</dbReference>
<dbReference type="KEGG" id="pce:PECL_1613"/>
<evidence type="ECO:0000313" key="6">
    <source>
        <dbReference type="EMBL" id="AEV95831.1"/>
    </source>
</evidence>
<dbReference type="Pfam" id="PF00126">
    <property type="entry name" value="HTH_1"/>
    <property type="match status" value="1"/>
</dbReference>
<dbReference type="PANTHER" id="PTHR30419:SF8">
    <property type="entry name" value="NITROGEN ASSIMILATION TRANSCRIPTIONAL ACTIVATOR-RELATED"/>
    <property type="match status" value="1"/>
</dbReference>
<protein>
    <submittedName>
        <fullName evidence="6">Transcriptional regulator, LysR family</fullName>
    </submittedName>
</protein>
<dbReference type="InterPro" id="IPR005119">
    <property type="entry name" value="LysR_subst-bd"/>
</dbReference>
<organism evidence="6 7">
    <name type="scientific">Pediococcus claussenii (strain ATCC BAA-344 / DSM 14800 / JCM 18046 / KCTC 3811 / LMG 21948 / P06)</name>
    <dbReference type="NCBI Taxonomy" id="701521"/>
    <lineage>
        <taxon>Bacteria</taxon>
        <taxon>Bacillati</taxon>
        <taxon>Bacillota</taxon>
        <taxon>Bacilli</taxon>
        <taxon>Lactobacillales</taxon>
        <taxon>Lactobacillaceae</taxon>
        <taxon>Pediococcus</taxon>
    </lineage>
</organism>
<dbReference type="Proteomes" id="UP000005444">
    <property type="component" value="Chromosome"/>
</dbReference>
<dbReference type="CDD" id="cd05466">
    <property type="entry name" value="PBP2_LTTR_substrate"/>
    <property type="match status" value="1"/>
</dbReference>
<dbReference type="RefSeq" id="WP_014216025.1">
    <property type="nucleotide sequence ID" value="NC_016605.1"/>
</dbReference>
<dbReference type="PRINTS" id="PR00039">
    <property type="entry name" value="HTHLYSR"/>
</dbReference>
<dbReference type="AlphaFoldDB" id="G8PAW3"/>
<dbReference type="PANTHER" id="PTHR30419">
    <property type="entry name" value="HTH-TYPE TRANSCRIPTIONAL REGULATOR YBHD"/>
    <property type="match status" value="1"/>
</dbReference>
<evidence type="ECO:0000256" key="4">
    <source>
        <dbReference type="ARBA" id="ARBA00023163"/>
    </source>
</evidence>
<dbReference type="PROSITE" id="PS50931">
    <property type="entry name" value="HTH_LYSR"/>
    <property type="match status" value="1"/>
</dbReference>
<keyword evidence="3" id="KW-0238">DNA-binding</keyword>
<name>G8PAW3_PEDCP</name>
<dbReference type="Pfam" id="PF03466">
    <property type="entry name" value="LysR_substrate"/>
    <property type="match status" value="1"/>
</dbReference>
<dbReference type="InterPro" id="IPR036390">
    <property type="entry name" value="WH_DNA-bd_sf"/>
</dbReference>
<dbReference type="FunFam" id="1.10.10.10:FF:000001">
    <property type="entry name" value="LysR family transcriptional regulator"/>
    <property type="match status" value="1"/>
</dbReference>
<dbReference type="eggNOG" id="COG0583">
    <property type="taxonomic scope" value="Bacteria"/>
</dbReference>
<keyword evidence="7" id="KW-1185">Reference proteome</keyword>
<evidence type="ECO:0000256" key="1">
    <source>
        <dbReference type="ARBA" id="ARBA00009437"/>
    </source>
</evidence>
<comment type="similarity">
    <text evidence="1">Belongs to the LysR transcriptional regulatory family.</text>
</comment>
<dbReference type="STRING" id="701521.PECL_1613"/>
<dbReference type="InterPro" id="IPR050950">
    <property type="entry name" value="HTH-type_LysR_regulators"/>
</dbReference>
<gene>
    <name evidence="6" type="ordered locus">PECL_1613</name>
</gene>
<dbReference type="GO" id="GO:0003700">
    <property type="term" value="F:DNA-binding transcription factor activity"/>
    <property type="evidence" value="ECO:0007669"/>
    <property type="project" value="InterPro"/>
</dbReference>
<dbReference type="SUPFAM" id="SSF46785">
    <property type="entry name" value="Winged helix' DNA-binding domain"/>
    <property type="match status" value="1"/>
</dbReference>
<evidence type="ECO:0000256" key="3">
    <source>
        <dbReference type="ARBA" id="ARBA00023125"/>
    </source>
</evidence>
<accession>G8PAW3</accession>